<proteinExistence type="predicted"/>
<evidence type="ECO:0000256" key="1">
    <source>
        <dbReference type="SAM" id="Coils"/>
    </source>
</evidence>
<name>A0A268EH04_9BACL</name>
<dbReference type="AlphaFoldDB" id="A0A268EH04"/>
<dbReference type="RefSeq" id="WP_095267607.1">
    <property type="nucleotide sequence ID" value="NZ_NPBY01000079.1"/>
</dbReference>
<dbReference type="EMBL" id="NPBY01000079">
    <property type="protein sequence ID" value="PAD72408.1"/>
    <property type="molecule type" value="Genomic_DNA"/>
</dbReference>
<accession>A0A268EH04</accession>
<feature type="coiled-coil region" evidence="1">
    <location>
        <begin position="141"/>
        <end position="168"/>
    </location>
</feature>
<evidence type="ECO:0000313" key="3">
    <source>
        <dbReference type="Proteomes" id="UP000215596"/>
    </source>
</evidence>
<protein>
    <submittedName>
        <fullName evidence="2">Uncharacterized protein</fullName>
    </submittedName>
</protein>
<dbReference type="OrthoDB" id="2616985at2"/>
<gene>
    <name evidence="2" type="ORF">CHH67_22470</name>
</gene>
<dbReference type="Proteomes" id="UP000215596">
    <property type="component" value="Unassembled WGS sequence"/>
</dbReference>
<evidence type="ECO:0000313" key="2">
    <source>
        <dbReference type="EMBL" id="PAD72408.1"/>
    </source>
</evidence>
<organism evidence="2 3">
    <name type="scientific">Paenibacillus campinasensis</name>
    <dbReference type="NCBI Taxonomy" id="66347"/>
    <lineage>
        <taxon>Bacteria</taxon>
        <taxon>Bacillati</taxon>
        <taxon>Bacillota</taxon>
        <taxon>Bacilli</taxon>
        <taxon>Bacillales</taxon>
        <taxon>Paenibacillaceae</taxon>
        <taxon>Paenibacillus</taxon>
    </lineage>
</organism>
<reference evidence="2 3" key="1">
    <citation type="submission" date="2017-07" db="EMBL/GenBank/DDBJ databases">
        <title>Isolation and whole genome analysis of endospore-forming bacteria from heroin.</title>
        <authorList>
            <person name="Kalinowski J."/>
            <person name="Ahrens B."/>
            <person name="Al-Dilaimi A."/>
            <person name="Winkler A."/>
            <person name="Wibberg D."/>
            <person name="Schleenbecker U."/>
            <person name="Ruckert C."/>
            <person name="Wolfel R."/>
            <person name="Grass G."/>
        </authorList>
    </citation>
    <scope>NUCLEOTIDE SEQUENCE [LARGE SCALE GENOMIC DNA]</scope>
    <source>
        <strain evidence="2 3">7537-G1</strain>
    </source>
</reference>
<keyword evidence="1" id="KW-0175">Coiled coil</keyword>
<comment type="caution">
    <text evidence="2">The sequence shown here is derived from an EMBL/GenBank/DDBJ whole genome shotgun (WGS) entry which is preliminary data.</text>
</comment>
<sequence>MKISVTQHAIDAAISRFRVDRRIAEEWIRSGFRQARFVADIISEEGNPCRLFAGKHVTFILDAREDRVVTIYPSEVRALSVREKVESIINRELRKIERKESATVKRNHLSRLELNVERAACLLRAEKSRSQSVKLAMQARIAAIDEYLTQLNEDIEKIRHEKRKIAKAVAAYVV</sequence>